<protein>
    <recommendedName>
        <fullName evidence="3">Tc1-like transposase DDE domain-containing protein</fullName>
    </recommendedName>
</protein>
<organism evidence="1 2">
    <name type="scientific">Ancylostoma ceylanicum</name>
    <dbReference type="NCBI Taxonomy" id="53326"/>
    <lineage>
        <taxon>Eukaryota</taxon>
        <taxon>Metazoa</taxon>
        <taxon>Ecdysozoa</taxon>
        <taxon>Nematoda</taxon>
        <taxon>Chromadorea</taxon>
        <taxon>Rhabditida</taxon>
        <taxon>Rhabditina</taxon>
        <taxon>Rhabditomorpha</taxon>
        <taxon>Strongyloidea</taxon>
        <taxon>Ancylostomatidae</taxon>
        <taxon>Ancylostomatinae</taxon>
        <taxon>Ancylostoma</taxon>
    </lineage>
</organism>
<dbReference type="AlphaFoldDB" id="A0A016VAC4"/>
<keyword evidence="2" id="KW-1185">Reference proteome</keyword>
<dbReference type="STRING" id="53326.A0A016VAC4"/>
<dbReference type="Proteomes" id="UP000024635">
    <property type="component" value="Unassembled WGS sequence"/>
</dbReference>
<dbReference type="EMBL" id="JARK01001350">
    <property type="protein sequence ID" value="EYC23962.1"/>
    <property type="molecule type" value="Genomic_DNA"/>
</dbReference>
<dbReference type="PANTHER" id="PTHR46068:SF1">
    <property type="entry name" value="TRANSPOSASE IS30-LIKE HTH DOMAIN-CONTAINING PROTEIN"/>
    <property type="match status" value="1"/>
</dbReference>
<gene>
    <name evidence="1" type="primary">Acey_s0014.g2240</name>
    <name evidence="1" type="ORF">Y032_0014g2240</name>
</gene>
<evidence type="ECO:0008006" key="3">
    <source>
        <dbReference type="Google" id="ProtNLM"/>
    </source>
</evidence>
<evidence type="ECO:0000313" key="1">
    <source>
        <dbReference type="EMBL" id="EYC23962.1"/>
    </source>
</evidence>
<dbReference type="Gene3D" id="3.30.420.10">
    <property type="entry name" value="Ribonuclease H-like superfamily/Ribonuclease H"/>
    <property type="match status" value="1"/>
</dbReference>
<name>A0A016VAC4_9BILA</name>
<dbReference type="PANTHER" id="PTHR46068">
    <property type="entry name" value="PROTEIN CBG27172"/>
    <property type="match status" value="1"/>
</dbReference>
<dbReference type="OrthoDB" id="7951431at2759"/>
<reference evidence="2" key="1">
    <citation type="journal article" date="2015" name="Nat. Genet.">
        <title>The genome and transcriptome of the zoonotic hookworm Ancylostoma ceylanicum identify infection-specific gene families.</title>
        <authorList>
            <person name="Schwarz E.M."/>
            <person name="Hu Y."/>
            <person name="Antoshechkin I."/>
            <person name="Miller M.M."/>
            <person name="Sternberg P.W."/>
            <person name="Aroian R.V."/>
        </authorList>
    </citation>
    <scope>NUCLEOTIDE SEQUENCE</scope>
    <source>
        <strain evidence="2">HY135</strain>
    </source>
</reference>
<dbReference type="GO" id="GO:0003676">
    <property type="term" value="F:nucleic acid binding"/>
    <property type="evidence" value="ECO:0007669"/>
    <property type="project" value="InterPro"/>
</dbReference>
<proteinExistence type="predicted"/>
<evidence type="ECO:0000313" key="2">
    <source>
        <dbReference type="Proteomes" id="UP000024635"/>
    </source>
</evidence>
<dbReference type="InterPro" id="IPR036397">
    <property type="entry name" value="RNaseH_sf"/>
</dbReference>
<accession>A0A016VAC4</accession>
<sequence>MVFAGVSASGITPLFFVEKTARIDKNVYLEILKNHLLPWATERYENGDWILQQDGTPANRAESTQDWCLANLPDFISASEWPANSPDLNGLDFSIWAMLEQKACQKKHTSVQDLRKSMEKAWNEVSLDHVRAAVEAYLSHICLKAIIRTKGDHIE</sequence>
<comment type="caution">
    <text evidence="1">The sequence shown here is derived from an EMBL/GenBank/DDBJ whole genome shotgun (WGS) entry which is preliminary data.</text>
</comment>